<protein>
    <submittedName>
        <fullName evidence="10">Branched-chain amino acid ABC transporter permease</fullName>
    </submittedName>
</protein>
<dbReference type="PANTHER" id="PTHR11795">
    <property type="entry name" value="BRANCHED-CHAIN AMINO ACID TRANSPORT SYSTEM PERMEASE PROTEIN LIVH"/>
    <property type="match status" value="1"/>
</dbReference>
<dbReference type="InterPro" id="IPR052157">
    <property type="entry name" value="BCAA_transport_permease"/>
</dbReference>
<keyword evidence="3" id="KW-1003">Cell membrane</keyword>
<evidence type="ECO:0000256" key="3">
    <source>
        <dbReference type="ARBA" id="ARBA00022475"/>
    </source>
</evidence>
<evidence type="ECO:0000256" key="4">
    <source>
        <dbReference type="ARBA" id="ARBA00022692"/>
    </source>
</evidence>
<feature type="transmembrane region" description="Helical" evidence="9">
    <location>
        <begin position="263"/>
        <end position="279"/>
    </location>
</feature>
<reference evidence="10" key="1">
    <citation type="journal article" date="2020" name="mSystems">
        <title>Genome- and Community-Level Interaction Insights into Carbon Utilization and Element Cycling Functions of Hydrothermarchaeota in Hydrothermal Sediment.</title>
        <authorList>
            <person name="Zhou Z."/>
            <person name="Liu Y."/>
            <person name="Xu W."/>
            <person name="Pan J."/>
            <person name="Luo Z.H."/>
            <person name="Li M."/>
        </authorList>
    </citation>
    <scope>NUCLEOTIDE SEQUENCE [LARGE SCALE GENOMIC DNA]</scope>
    <source>
        <strain evidence="10">SpSt-776</strain>
    </source>
</reference>
<feature type="transmembrane region" description="Helical" evidence="9">
    <location>
        <begin position="65"/>
        <end position="85"/>
    </location>
</feature>
<evidence type="ECO:0000256" key="5">
    <source>
        <dbReference type="ARBA" id="ARBA00022970"/>
    </source>
</evidence>
<keyword evidence="5" id="KW-0029">Amino-acid transport</keyword>
<feature type="transmembrane region" description="Helical" evidence="9">
    <location>
        <begin position="228"/>
        <end position="251"/>
    </location>
</feature>
<evidence type="ECO:0000256" key="2">
    <source>
        <dbReference type="ARBA" id="ARBA00022448"/>
    </source>
</evidence>
<organism evidence="10">
    <name type="scientific">Desulfobacca acetoxidans</name>
    <dbReference type="NCBI Taxonomy" id="60893"/>
    <lineage>
        <taxon>Bacteria</taxon>
        <taxon>Pseudomonadati</taxon>
        <taxon>Thermodesulfobacteriota</taxon>
        <taxon>Desulfobaccia</taxon>
        <taxon>Desulfobaccales</taxon>
        <taxon>Desulfobaccaceae</taxon>
        <taxon>Desulfobacca</taxon>
    </lineage>
</organism>
<dbReference type="CDD" id="cd06582">
    <property type="entry name" value="TM_PBP1_LivH_like"/>
    <property type="match status" value="1"/>
</dbReference>
<keyword evidence="7 9" id="KW-0472">Membrane</keyword>
<keyword evidence="2" id="KW-0813">Transport</keyword>
<proteinExistence type="inferred from homology"/>
<keyword evidence="6 9" id="KW-1133">Transmembrane helix</keyword>
<dbReference type="InterPro" id="IPR001851">
    <property type="entry name" value="ABC_transp_permease"/>
</dbReference>
<sequence>MEILSPLPQYIVSGLTNGAIYALIALGFGIIYNATTIINFAQGEMVMLGALSAISIYQLRPSLPLAFLGGVAAVTLVGLAFERLALRPVRDPNPLSLIIITVGGAVFIKGIAMLLWGKDPYSLPPFTGHVPIALGPATVLPQNLWVLGVGAVVVLILEAFFRLTLVGKAMRACAYNPRAACLVGISTGRMVQLSFGLSAALGAAGGILIAPLTLGVYDMGTMLGLKGFSAAILGGLGSSLGGVLGGLLLGVAESLASGLISSGYRDAVAFFLLLLALFIRPQGLLGGKG</sequence>
<dbReference type="Pfam" id="PF02653">
    <property type="entry name" value="BPD_transp_2"/>
    <property type="match status" value="1"/>
</dbReference>
<gene>
    <name evidence="10" type="ORF">ENV62_09805</name>
</gene>
<evidence type="ECO:0000256" key="7">
    <source>
        <dbReference type="ARBA" id="ARBA00023136"/>
    </source>
</evidence>
<comment type="caution">
    <text evidence="10">The sequence shown here is derived from an EMBL/GenBank/DDBJ whole genome shotgun (WGS) entry which is preliminary data.</text>
</comment>
<evidence type="ECO:0000256" key="1">
    <source>
        <dbReference type="ARBA" id="ARBA00004651"/>
    </source>
</evidence>
<feature type="transmembrane region" description="Helical" evidence="9">
    <location>
        <begin position="12"/>
        <end position="32"/>
    </location>
</feature>
<comment type="subcellular location">
    <subcellularLocation>
        <location evidence="1">Cell membrane</location>
        <topology evidence="1">Multi-pass membrane protein</topology>
    </subcellularLocation>
</comment>
<feature type="transmembrane region" description="Helical" evidence="9">
    <location>
        <begin position="195"/>
        <end position="216"/>
    </location>
</feature>
<feature type="transmembrane region" description="Helical" evidence="9">
    <location>
        <begin position="39"/>
        <end position="59"/>
    </location>
</feature>
<dbReference type="PANTHER" id="PTHR11795:SF450">
    <property type="entry name" value="ABC TRANSPORTER PERMEASE PROTEIN"/>
    <property type="match status" value="1"/>
</dbReference>
<dbReference type="EMBL" id="DTHB01000053">
    <property type="protein sequence ID" value="HGB15513.1"/>
    <property type="molecule type" value="Genomic_DNA"/>
</dbReference>
<dbReference type="AlphaFoldDB" id="A0A7C3WMY0"/>
<feature type="transmembrane region" description="Helical" evidence="9">
    <location>
        <begin position="144"/>
        <end position="161"/>
    </location>
</feature>
<dbReference type="GO" id="GO:0022857">
    <property type="term" value="F:transmembrane transporter activity"/>
    <property type="evidence" value="ECO:0007669"/>
    <property type="project" value="InterPro"/>
</dbReference>
<keyword evidence="4 9" id="KW-0812">Transmembrane</keyword>
<name>A0A7C3WMY0_9BACT</name>
<evidence type="ECO:0000256" key="6">
    <source>
        <dbReference type="ARBA" id="ARBA00022989"/>
    </source>
</evidence>
<dbReference type="GO" id="GO:0006865">
    <property type="term" value="P:amino acid transport"/>
    <property type="evidence" value="ECO:0007669"/>
    <property type="project" value="UniProtKB-KW"/>
</dbReference>
<feature type="transmembrane region" description="Helical" evidence="9">
    <location>
        <begin position="97"/>
        <end position="116"/>
    </location>
</feature>
<evidence type="ECO:0000256" key="9">
    <source>
        <dbReference type="SAM" id="Phobius"/>
    </source>
</evidence>
<evidence type="ECO:0000256" key="8">
    <source>
        <dbReference type="ARBA" id="ARBA00037998"/>
    </source>
</evidence>
<evidence type="ECO:0000313" key="10">
    <source>
        <dbReference type="EMBL" id="HGB15513.1"/>
    </source>
</evidence>
<accession>A0A7C3WMY0</accession>
<dbReference type="GO" id="GO:0005886">
    <property type="term" value="C:plasma membrane"/>
    <property type="evidence" value="ECO:0007669"/>
    <property type="project" value="UniProtKB-SubCell"/>
</dbReference>
<comment type="similarity">
    <text evidence="8">Belongs to the binding-protein-dependent transport system permease family. LivHM subfamily.</text>
</comment>